<evidence type="ECO:0000313" key="2">
    <source>
        <dbReference type="EMBL" id="GFP28036.1"/>
    </source>
</evidence>
<dbReference type="Proteomes" id="UP000591948">
    <property type="component" value="Unassembled WGS sequence"/>
</dbReference>
<dbReference type="EMBL" id="BLRY01000102">
    <property type="protein sequence ID" value="GFP28036.1"/>
    <property type="molecule type" value="Genomic_DNA"/>
</dbReference>
<keyword evidence="3" id="KW-1185">Reference proteome</keyword>
<dbReference type="NCBIfam" id="TIGR01558">
    <property type="entry name" value="sm_term_P27"/>
    <property type="match status" value="1"/>
</dbReference>
<dbReference type="InterPro" id="IPR006448">
    <property type="entry name" value="Phage_term_ssu_P27"/>
</dbReference>
<comment type="caution">
    <text evidence="2">The sequence shown here is derived from an EMBL/GenBank/DDBJ whole genome shotgun (WGS) entry which is preliminary data.</text>
</comment>
<evidence type="ECO:0000313" key="3">
    <source>
        <dbReference type="Proteomes" id="UP000591948"/>
    </source>
</evidence>
<accession>A0A6V8QDW3</accession>
<dbReference type="RefSeq" id="WP_176233605.1">
    <property type="nucleotide sequence ID" value="NZ_BLRY01000102.1"/>
</dbReference>
<proteinExistence type="predicted"/>
<organism evidence="2 3">
    <name type="scientific">Candidatus Hakubella thermalkaliphila</name>
    <dbReference type="NCBI Taxonomy" id="2754717"/>
    <lineage>
        <taxon>Bacteria</taxon>
        <taxon>Bacillati</taxon>
        <taxon>Actinomycetota</taxon>
        <taxon>Actinomycetota incertae sedis</taxon>
        <taxon>Candidatus Hakubellales</taxon>
        <taxon>Candidatus Hakubellaceae</taxon>
        <taxon>Candidatus Hakubella</taxon>
    </lineage>
</organism>
<feature type="compositionally biased region" description="Basic residues" evidence="1">
    <location>
        <begin position="1"/>
        <end position="10"/>
    </location>
</feature>
<sequence>MRGRKPKPTKLKLIAGNPGKRPINKNEPKPQPIRPYCPRFLNREAKREWRRIVPELDRLGLLTRLDRAIVIGYCVWCGRWVEAEKLMMGQFPVGRDKRTQEIITHPAYSVAKEAMEQMRKLLPELGLTLSSRSRITVPQREDDFDEFLRRKG</sequence>
<reference evidence="2 3" key="1">
    <citation type="journal article" date="2020" name="Front. Microbiol.">
        <title>Single-cell genomics of novel Actinobacteria with the Wood-Ljungdahl pathway discovered in a serpentinizing system.</title>
        <authorList>
            <person name="Merino N."/>
            <person name="Kawai M."/>
            <person name="Boyd E.S."/>
            <person name="Colman D.R."/>
            <person name="McGlynn S.E."/>
            <person name="Nealson K.H."/>
            <person name="Kurokawa K."/>
            <person name="Hongoh Y."/>
        </authorList>
    </citation>
    <scope>NUCLEOTIDE SEQUENCE [LARGE SCALE GENOMIC DNA]</scope>
    <source>
        <strain evidence="2 3">S33</strain>
    </source>
</reference>
<name>A0A6V8QDW3_9ACTN</name>
<protein>
    <recommendedName>
        <fullName evidence="4">Phage terminase small subunit P27 family</fullName>
    </recommendedName>
</protein>
<feature type="region of interest" description="Disordered" evidence="1">
    <location>
        <begin position="1"/>
        <end position="34"/>
    </location>
</feature>
<dbReference type="AlphaFoldDB" id="A0A6V8QDW3"/>
<dbReference type="Pfam" id="PF05119">
    <property type="entry name" value="Terminase_4"/>
    <property type="match status" value="1"/>
</dbReference>
<evidence type="ECO:0008006" key="4">
    <source>
        <dbReference type="Google" id="ProtNLM"/>
    </source>
</evidence>
<gene>
    <name evidence="2" type="ORF">HKBW3S33_01453</name>
</gene>
<evidence type="ECO:0000256" key="1">
    <source>
        <dbReference type="SAM" id="MobiDB-lite"/>
    </source>
</evidence>